<proteinExistence type="predicted"/>
<gene>
    <name evidence="1" type="ORF">IW261DRAFT_1596768</name>
</gene>
<reference evidence="1" key="1">
    <citation type="submission" date="2023-06" db="EMBL/GenBank/DDBJ databases">
        <authorList>
            <consortium name="Lawrence Berkeley National Laboratory"/>
            <person name="Ahrendt S."/>
            <person name="Sahu N."/>
            <person name="Indic B."/>
            <person name="Wong-Bajracharya J."/>
            <person name="Merenyi Z."/>
            <person name="Ke H.-M."/>
            <person name="Monk M."/>
            <person name="Kocsube S."/>
            <person name="Drula E."/>
            <person name="Lipzen A."/>
            <person name="Balint B."/>
            <person name="Henrissat B."/>
            <person name="Andreopoulos B."/>
            <person name="Martin F.M."/>
            <person name="Harder C.B."/>
            <person name="Rigling D."/>
            <person name="Ford K.L."/>
            <person name="Foster G.D."/>
            <person name="Pangilinan J."/>
            <person name="Papanicolaou A."/>
            <person name="Barry K."/>
            <person name="LaButti K."/>
            <person name="Viragh M."/>
            <person name="Koriabine M."/>
            <person name="Yan M."/>
            <person name="Riley R."/>
            <person name="Champramary S."/>
            <person name="Plett K.L."/>
            <person name="Tsai I.J."/>
            <person name="Slot J."/>
            <person name="Sipos G."/>
            <person name="Plett J."/>
            <person name="Nagy L.G."/>
            <person name="Grigoriev I.V."/>
        </authorList>
    </citation>
    <scope>NUCLEOTIDE SEQUENCE</scope>
    <source>
        <strain evidence="1">ICMP 16352</strain>
    </source>
</reference>
<accession>A0AA39NVI3</accession>
<dbReference type="Proteomes" id="UP001175227">
    <property type="component" value="Unassembled WGS sequence"/>
</dbReference>
<name>A0AA39NVI3_9AGAR</name>
<protein>
    <recommendedName>
        <fullName evidence="3">Heterokaryon incompatibility domain-containing protein</fullName>
    </recommendedName>
</protein>
<evidence type="ECO:0008006" key="3">
    <source>
        <dbReference type="Google" id="ProtNLM"/>
    </source>
</evidence>
<evidence type="ECO:0000313" key="2">
    <source>
        <dbReference type="Proteomes" id="UP001175227"/>
    </source>
</evidence>
<keyword evidence="2" id="KW-1185">Reference proteome</keyword>
<comment type="caution">
    <text evidence="1">The sequence shown here is derived from an EMBL/GenBank/DDBJ whole genome shotgun (WGS) entry which is preliminary data.</text>
</comment>
<dbReference type="AlphaFoldDB" id="A0AA39NVI3"/>
<dbReference type="EMBL" id="JAUEPR010000039">
    <property type="protein sequence ID" value="KAK0472614.1"/>
    <property type="molecule type" value="Genomic_DNA"/>
</dbReference>
<evidence type="ECO:0000313" key="1">
    <source>
        <dbReference type="EMBL" id="KAK0472614.1"/>
    </source>
</evidence>
<organism evidence="1 2">
    <name type="scientific">Armillaria novae-zelandiae</name>
    <dbReference type="NCBI Taxonomy" id="153914"/>
    <lineage>
        <taxon>Eukaryota</taxon>
        <taxon>Fungi</taxon>
        <taxon>Dikarya</taxon>
        <taxon>Basidiomycota</taxon>
        <taxon>Agaricomycotina</taxon>
        <taxon>Agaricomycetes</taxon>
        <taxon>Agaricomycetidae</taxon>
        <taxon>Agaricales</taxon>
        <taxon>Marasmiineae</taxon>
        <taxon>Physalacriaceae</taxon>
        <taxon>Armillaria</taxon>
    </lineage>
</organism>
<sequence>MPPCMVCIGLRQYNTVPSSGNRIVDPNLRPRRLWDLYNNRVVLGWMFSLGVEYMWLDILCLRQEGGPKDGEEWELDVPTIGPVYFGAEVVIYPSELGLPLNVKEDSSDSERCWFRSVWTLQEIGWYRIIAGIMPNGPIHANPTGRCGNYGMELLAMFHKQLGSEKYSWHLFGHFADMRKHVLVAHLPTPSRYSKYPGHRKRVVIK</sequence>